<organism evidence="1 2">
    <name type="scientific">Hymenobacter artigasi</name>
    <dbReference type="NCBI Taxonomy" id="2719616"/>
    <lineage>
        <taxon>Bacteria</taxon>
        <taxon>Pseudomonadati</taxon>
        <taxon>Bacteroidota</taxon>
        <taxon>Cytophagia</taxon>
        <taxon>Cytophagales</taxon>
        <taxon>Hymenobacteraceae</taxon>
        <taxon>Hymenobacter</taxon>
    </lineage>
</organism>
<name>A0ABX1HM04_9BACT</name>
<sequence>MRVALELEFPDEKAALFVRLLQSLPPGLTARFSRPKPGQSTDFAEAESTELTAAEEKQLMHELFGAWKSDVSGEEMVREIYDARQSDHRDVEL</sequence>
<gene>
    <name evidence="1" type="ORF">HBN54_002625</name>
</gene>
<evidence type="ECO:0000313" key="1">
    <source>
        <dbReference type="EMBL" id="NKI90026.1"/>
    </source>
</evidence>
<dbReference type="RefSeq" id="WP_168673640.1">
    <property type="nucleotide sequence ID" value="NZ_JAAVTK010000007.1"/>
</dbReference>
<keyword evidence="2" id="KW-1185">Reference proteome</keyword>
<proteinExistence type="predicted"/>
<comment type="caution">
    <text evidence="1">The sequence shown here is derived from an EMBL/GenBank/DDBJ whole genome shotgun (WGS) entry which is preliminary data.</text>
</comment>
<dbReference type="EMBL" id="JAAVTK010000007">
    <property type="protein sequence ID" value="NKI90026.1"/>
    <property type="molecule type" value="Genomic_DNA"/>
</dbReference>
<dbReference type="Proteomes" id="UP000717634">
    <property type="component" value="Unassembled WGS sequence"/>
</dbReference>
<reference evidence="1 2" key="1">
    <citation type="submission" date="2020-03" db="EMBL/GenBank/DDBJ databases">
        <title>Genomic Encyclopedia of Type Strains, Phase IV (KMG-V): Genome sequencing to study the core and pangenomes of soil and plant-associated prokaryotes.</title>
        <authorList>
            <person name="Whitman W."/>
        </authorList>
    </citation>
    <scope>NUCLEOTIDE SEQUENCE [LARGE SCALE GENOMIC DNA]</scope>
    <source>
        <strain evidence="1 2">1B</strain>
    </source>
</reference>
<evidence type="ECO:0000313" key="2">
    <source>
        <dbReference type="Proteomes" id="UP000717634"/>
    </source>
</evidence>
<accession>A0ABX1HM04</accession>
<protein>
    <submittedName>
        <fullName evidence="1">Uncharacterized protein</fullName>
    </submittedName>
</protein>